<dbReference type="SUPFAM" id="SSF46785">
    <property type="entry name" value="Winged helix' DNA-binding domain"/>
    <property type="match status" value="1"/>
</dbReference>
<gene>
    <name evidence="6" type="ORF">BLS_005920</name>
</gene>
<dbReference type="AlphaFoldDB" id="A0A8H3V5M0"/>
<dbReference type="Pfam" id="PF00891">
    <property type="entry name" value="Methyltransf_2"/>
    <property type="match status" value="1"/>
</dbReference>
<dbReference type="InterPro" id="IPR036388">
    <property type="entry name" value="WH-like_DNA-bd_sf"/>
</dbReference>
<dbReference type="PROSITE" id="PS51683">
    <property type="entry name" value="SAM_OMT_II"/>
    <property type="match status" value="1"/>
</dbReference>
<dbReference type="SUPFAM" id="SSF53335">
    <property type="entry name" value="S-adenosyl-L-methionine-dependent methyltransferases"/>
    <property type="match status" value="1"/>
</dbReference>
<dbReference type="GO" id="GO:0046983">
    <property type="term" value="F:protein dimerization activity"/>
    <property type="evidence" value="ECO:0007669"/>
    <property type="project" value="InterPro"/>
</dbReference>
<evidence type="ECO:0000256" key="2">
    <source>
        <dbReference type="ARBA" id="ARBA00022679"/>
    </source>
</evidence>
<dbReference type="InterPro" id="IPR029063">
    <property type="entry name" value="SAM-dependent_MTases_sf"/>
</dbReference>
<dbReference type="Proteomes" id="UP000433883">
    <property type="component" value="Unassembled WGS sequence"/>
</dbReference>
<name>A0A8H3V5M0_VENIN</name>
<dbReference type="InterPro" id="IPR001077">
    <property type="entry name" value="COMT_C"/>
</dbReference>
<dbReference type="EMBL" id="WNWQ01000042">
    <property type="protein sequence ID" value="KAE9982490.1"/>
    <property type="molecule type" value="Genomic_DNA"/>
</dbReference>
<evidence type="ECO:0000313" key="7">
    <source>
        <dbReference type="Proteomes" id="UP000433883"/>
    </source>
</evidence>
<accession>A0A8H3V5M0</accession>
<dbReference type="PANTHER" id="PTHR43712:SF2">
    <property type="entry name" value="O-METHYLTRANSFERASE CICE"/>
    <property type="match status" value="1"/>
</dbReference>
<dbReference type="InterPro" id="IPR036390">
    <property type="entry name" value="WH_DNA-bd_sf"/>
</dbReference>
<comment type="caution">
    <text evidence="6">The sequence shown here is derived from an EMBL/GenBank/DDBJ whole genome shotgun (WGS) entry which is preliminary data.</text>
</comment>
<dbReference type="GO" id="GO:0008171">
    <property type="term" value="F:O-methyltransferase activity"/>
    <property type="evidence" value="ECO:0007669"/>
    <property type="project" value="InterPro"/>
</dbReference>
<feature type="domain" description="O-methyltransferase C-terminal" evidence="5">
    <location>
        <begin position="169"/>
        <end position="375"/>
    </location>
</feature>
<keyword evidence="3" id="KW-0949">S-adenosyl-L-methionine</keyword>
<dbReference type="Gene3D" id="3.40.50.150">
    <property type="entry name" value="Vaccinia Virus protein VP39"/>
    <property type="match status" value="1"/>
</dbReference>
<proteinExistence type="predicted"/>
<dbReference type="GO" id="GO:0032259">
    <property type="term" value="P:methylation"/>
    <property type="evidence" value="ECO:0007669"/>
    <property type="project" value="UniProtKB-KW"/>
</dbReference>
<evidence type="ECO:0000259" key="5">
    <source>
        <dbReference type="Pfam" id="PF00891"/>
    </source>
</evidence>
<dbReference type="Gene3D" id="1.10.10.10">
    <property type="entry name" value="Winged helix-like DNA-binding domain superfamily/Winged helix DNA-binding domain"/>
    <property type="match status" value="1"/>
</dbReference>
<organism evidence="6 7">
    <name type="scientific">Venturia inaequalis</name>
    <name type="common">Apple scab fungus</name>
    <dbReference type="NCBI Taxonomy" id="5025"/>
    <lineage>
        <taxon>Eukaryota</taxon>
        <taxon>Fungi</taxon>
        <taxon>Dikarya</taxon>
        <taxon>Ascomycota</taxon>
        <taxon>Pezizomycotina</taxon>
        <taxon>Dothideomycetes</taxon>
        <taxon>Pleosporomycetidae</taxon>
        <taxon>Venturiales</taxon>
        <taxon>Venturiaceae</taxon>
        <taxon>Venturia</taxon>
    </lineage>
</organism>
<evidence type="ECO:0000256" key="1">
    <source>
        <dbReference type="ARBA" id="ARBA00022603"/>
    </source>
</evidence>
<sequence length="399" mass="44509">MEDPSQKIAALSSIDASSFSAEPARVKALKEARELVQRLETPWDKLTSVLWVAPARHGLLLTGIEIGLFDALEKAPSGASLDELLELLPVKVDKVLLRRILNVLTALGDVKVVDEKYAPTTFTTSLATNPGVRAAIIRAEDTTMVSMHLPVYLKKIGYKEPADAKTGNHYDTFGMDMFTRLREFPEKGKQFNQFMTAISTIYRIPPWWELYPFEKLLDGYDPSKGPLIVDVGGGVGTLLEKFRDALPEPHKTSTSLVFQDLPSVITQAKTRTLPPNLHGMSHDFLKPQPVHGARAYFMRAVLHDWPDVDCHTILTHLHKVMIPGYSKLLVDDRIVASKNVDLMTATSDIIMMVNLDAKERTEEDWRGLFEGAGFKLIKIWYGTRCVLEAEVVCVLLGGN</sequence>
<keyword evidence="1" id="KW-0489">Methyltransferase</keyword>
<dbReference type="InterPro" id="IPR016461">
    <property type="entry name" value="COMT-like"/>
</dbReference>
<evidence type="ECO:0000256" key="3">
    <source>
        <dbReference type="ARBA" id="ARBA00022691"/>
    </source>
</evidence>
<evidence type="ECO:0000313" key="6">
    <source>
        <dbReference type="EMBL" id="KAE9982490.1"/>
    </source>
</evidence>
<dbReference type="PIRSF" id="PIRSF005739">
    <property type="entry name" value="O-mtase"/>
    <property type="match status" value="1"/>
</dbReference>
<protein>
    <recommendedName>
        <fullName evidence="5">O-methyltransferase C-terminal domain-containing protein</fullName>
    </recommendedName>
</protein>
<reference evidence="6 7" key="1">
    <citation type="submission" date="2019-11" db="EMBL/GenBank/DDBJ databases">
        <title>Venturia inaequalis Genome Resource.</title>
        <authorList>
            <person name="Lichtner F.J."/>
        </authorList>
    </citation>
    <scope>NUCLEOTIDE SEQUENCE [LARGE SCALE GENOMIC DNA]</scope>
    <source>
        <strain evidence="6">Bline_iso_100314</strain>
    </source>
</reference>
<feature type="active site" description="Proton acceptor" evidence="4">
    <location>
        <position position="303"/>
    </location>
</feature>
<dbReference type="PANTHER" id="PTHR43712">
    <property type="entry name" value="PUTATIVE (AFU_ORTHOLOGUE AFUA_4G14580)-RELATED"/>
    <property type="match status" value="1"/>
</dbReference>
<keyword evidence="2" id="KW-0808">Transferase</keyword>
<evidence type="ECO:0000256" key="4">
    <source>
        <dbReference type="PIRSR" id="PIRSR005739-1"/>
    </source>
</evidence>